<dbReference type="PANTHER" id="PTHR31840:SF1">
    <property type="entry name" value="COILED-COIL DOMAIN-CONTAINING PROTEIN 97"/>
    <property type="match status" value="1"/>
</dbReference>
<dbReference type="AlphaFoldDB" id="A0A1I7RJX4"/>
<dbReference type="InterPro" id="IPR040233">
    <property type="entry name" value="CCD97-like_C"/>
</dbReference>
<keyword evidence="5" id="KW-1185">Reference proteome</keyword>
<evidence type="ECO:0000259" key="2">
    <source>
        <dbReference type="Pfam" id="PF09747"/>
    </source>
</evidence>
<feature type="domain" description="CCD97-like C-terminal" evidence="2">
    <location>
        <begin position="99"/>
        <end position="334"/>
    </location>
</feature>
<dbReference type="OrthoDB" id="333176at2759"/>
<reference evidence="3" key="2">
    <citation type="submission" date="2020-09" db="EMBL/GenBank/DDBJ databases">
        <authorList>
            <person name="Kikuchi T."/>
        </authorList>
    </citation>
    <scope>NUCLEOTIDE SEQUENCE</scope>
    <source>
        <strain evidence="3">Ka4C1</strain>
    </source>
</reference>
<evidence type="ECO:0000313" key="5">
    <source>
        <dbReference type="Proteomes" id="UP000659654"/>
    </source>
</evidence>
<feature type="compositionally biased region" description="Basic and acidic residues" evidence="1">
    <location>
        <begin position="277"/>
        <end position="289"/>
    </location>
</feature>
<dbReference type="Pfam" id="PF09747">
    <property type="entry name" value="CCD97-like_C"/>
    <property type="match status" value="1"/>
</dbReference>
<gene>
    <name evidence="3" type="ORF">BXYJ_LOCUS13850</name>
</gene>
<dbReference type="InterPro" id="IPR018613">
    <property type="entry name" value="Ccdc97-like"/>
</dbReference>
<sequence length="334" mass="40049">MEPSSSTGEIKEVFTKILGLSDVFYRHQKKDEPDLEDEERLKILENLFISNPSLFLQRYHRYLDEGDISLFSDDSTNLMYFDMIRKAKLSSEKSRDLRNQRFLAMQKLKGQGEYFSLDKMRERDPALFDLMLGGHLRDDEKITLRPTEELMDGADYSDYMGEYEQCCSEESLAKRKRHLEEFERIMKNDGMDRFLHHVEQHEDDEFEVEFDSDDDEGRNAEIERQARLLQQRKDRQVQDKFDLEAKKKDENDQKTADQMSRLDVSDEKQLDNVSRNSSEDMEHDQRLEEFKSIMEERFLEGKDTQFYDYNQLEESEEYAKMKEQDEEDKYFDSD</sequence>
<evidence type="ECO:0000256" key="1">
    <source>
        <dbReference type="SAM" id="MobiDB-lite"/>
    </source>
</evidence>
<evidence type="ECO:0000313" key="4">
    <source>
        <dbReference type="Proteomes" id="UP000095284"/>
    </source>
</evidence>
<evidence type="ECO:0000313" key="6">
    <source>
        <dbReference type="WBParaSite" id="BXY_0100600.1"/>
    </source>
</evidence>
<dbReference type="Proteomes" id="UP000659654">
    <property type="component" value="Unassembled WGS sequence"/>
</dbReference>
<reference evidence="6" key="1">
    <citation type="submission" date="2016-11" db="UniProtKB">
        <authorList>
            <consortium name="WormBaseParasite"/>
        </authorList>
    </citation>
    <scope>IDENTIFICATION</scope>
</reference>
<evidence type="ECO:0000313" key="3">
    <source>
        <dbReference type="EMBL" id="CAD5233759.1"/>
    </source>
</evidence>
<dbReference type="WBParaSite" id="BXY_0100600.1">
    <property type="protein sequence ID" value="BXY_0100600.1"/>
    <property type="gene ID" value="BXY_0100600"/>
</dbReference>
<feature type="region of interest" description="Disordered" evidence="1">
    <location>
        <begin position="231"/>
        <end position="289"/>
    </location>
</feature>
<organism evidence="4 6">
    <name type="scientific">Bursaphelenchus xylophilus</name>
    <name type="common">Pinewood nematode worm</name>
    <name type="synonym">Aphelenchoides xylophilus</name>
    <dbReference type="NCBI Taxonomy" id="6326"/>
    <lineage>
        <taxon>Eukaryota</taxon>
        <taxon>Metazoa</taxon>
        <taxon>Ecdysozoa</taxon>
        <taxon>Nematoda</taxon>
        <taxon>Chromadorea</taxon>
        <taxon>Rhabditida</taxon>
        <taxon>Tylenchina</taxon>
        <taxon>Tylenchomorpha</taxon>
        <taxon>Aphelenchoidea</taxon>
        <taxon>Aphelenchoididae</taxon>
        <taxon>Bursaphelenchus</taxon>
    </lineage>
</organism>
<feature type="compositionally biased region" description="Basic and acidic residues" evidence="1">
    <location>
        <begin position="231"/>
        <end position="255"/>
    </location>
</feature>
<dbReference type="EMBL" id="CAJFDI010000006">
    <property type="protein sequence ID" value="CAD5233759.1"/>
    <property type="molecule type" value="Genomic_DNA"/>
</dbReference>
<dbReference type="eggNOG" id="KOG3044">
    <property type="taxonomic scope" value="Eukaryota"/>
</dbReference>
<proteinExistence type="predicted"/>
<dbReference type="Proteomes" id="UP000095284">
    <property type="component" value="Unplaced"/>
</dbReference>
<protein>
    <submittedName>
        <fullName evidence="3">(pine wood nematode) hypothetical protein</fullName>
    </submittedName>
    <submittedName>
        <fullName evidence="6">DUF2052 domain-containing protein</fullName>
    </submittedName>
</protein>
<dbReference type="EMBL" id="CAJFCV020000006">
    <property type="protein sequence ID" value="CAG9129132.1"/>
    <property type="molecule type" value="Genomic_DNA"/>
</dbReference>
<accession>A0A1I7RJX4</accession>
<dbReference type="Proteomes" id="UP000582659">
    <property type="component" value="Unassembled WGS sequence"/>
</dbReference>
<name>A0A1I7RJX4_BURXY</name>
<dbReference type="PANTHER" id="PTHR31840">
    <property type="entry name" value="COILED-COIL DOMAIN-CONTAINING PROTEIN 97"/>
    <property type="match status" value="1"/>
</dbReference>